<dbReference type="RefSeq" id="WP_066592077.1">
    <property type="nucleotide sequence ID" value="NZ_CAJTBZ010000020.1"/>
</dbReference>
<dbReference type="InterPro" id="IPR011008">
    <property type="entry name" value="Dimeric_a/b-barrel"/>
</dbReference>
<protein>
    <submittedName>
        <fullName evidence="3">Antibiotic biosynthesis monooxygenase</fullName>
    </submittedName>
</protein>
<name>A0A227KRZ3_9BURK</name>
<dbReference type="PANTHER" id="PTHR37811">
    <property type="entry name" value="BLL5343 PROTEIN"/>
    <property type="match status" value="1"/>
</dbReference>
<dbReference type="EMBL" id="NHMP01000002">
    <property type="protein sequence ID" value="OXE50395.1"/>
    <property type="molecule type" value="Genomic_DNA"/>
</dbReference>
<dbReference type="AlphaFoldDB" id="A0A227KRZ3"/>
<keyword evidence="4" id="KW-1185">Reference proteome</keyword>
<dbReference type="Pfam" id="PF03992">
    <property type="entry name" value="ABM"/>
    <property type="match status" value="1"/>
</dbReference>
<sequence length="119" mass="14210">MFVIFEVRLLPNKKDHYLELAEELKHLLNGAEELVRTERFVSLKDEDKLLSLNVWKSEKDVDRWRNTIAHRISQKEGRSELFESYRITVAHAVREYGDKEREEAPEDSNKYFLEENDEG</sequence>
<dbReference type="GO" id="GO:0004497">
    <property type="term" value="F:monooxygenase activity"/>
    <property type="evidence" value="ECO:0007669"/>
    <property type="project" value="UniProtKB-KW"/>
</dbReference>
<evidence type="ECO:0000313" key="3">
    <source>
        <dbReference type="EMBL" id="OXE50395.1"/>
    </source>
</evidence>
<dbReference type="InterPro" id="IPR007138">
    <property type="entry name" value="ABM_dom"/>
</dbReference>
<dbReference type="InterPro" id="IPR052936">
    <property type="entry name" value="Jasmonate_Hydroxylase-like"/>
</dbReference>
<dbReference type="SUPFAM" id="SSF54909">
    <property type="entry name" value="Dimeric alpha+beta barrel"/>
    <property type="match status" value="1"/>
</dbReference>
<comment type="caution">
    <text evidence="3">The sequence shown here is derived from an EMBL/GenBank/DDBJ whole genome shotgun (WGS) entry which is preliminary data.</text>
</comment>
<proteinExistence type="predicted"/>
<dbReference type="PANTHER" id="PTHR37811:SF2">
    <property type="entry name" value="ABM DOMAIN-CONTAINING PROTEIN"/>
    <property type="match status" value="1"/>
</dbReference>
<dbReference type="GeneID" id="78363684"/>
<gene>
    <name evidence="3" type="ORF">ADH67_05290</name>
</gene>
<feature type="region of interest" description="Disordered" evidence="1">
    <location>
        <begin position="97"/>
        <end position="119"/>
    </location>
</feature>
<feature type="compositionally biased region" description="Basic and acidic residues" evidence="1">
    <location>
        <begin position="97"/>
        <end position="113"/>
    </location>
</feature>
<evidence type="ECO:0000256" key="1">
    <source>
        <dbReference type="SAM" id="MobiDB-lite"/>
    </source>
</evidence>
<keyword evidence="3" id="KW-0560">Oxidoreductase</keyword>
<evidence type="ECO:0000313" key="4">
    <source>
        <dbReference type="Proteomes" id="UP000214610"/>
    </source>
</evidence>
<feature type="domain" description="ABM" evidence="2">
    <location>
        <begin position="2"/>
        <end position="71"/>
    </location>
</feature>
<evidence type="ECO:0000259" key="2">
    <source>
        <dbReference type="Pfam" id="PF03992"/>
    </source>
</evidence>
<keyword evidence="3" id="KW-0503">Monooxygenase</keyword>
<reference evidence="4" key="1">
    <citation type="submission" date="2017-05" db="EMBL/GenBank/DDBJ databases">
        <title>Improved OligoMM genomes.</title>
        <authorList>
            <person name="Garzetti D."/>
        </authorList>
    </citation>
    <scope>NUCLEOTIDE SEQUENCE [LARGE SCALE GENOMIC DNA]</scope>
    <source>
        <strain evidence="4">YL45</strain>
    </source>
</reference>
<organism evidence="3 4">
    <name type="scientific">Turicimonas muris</name>
    <dbReference type="NCBI Taxonomy" id="1796652"/>
    <lineage>
        <taxon>Bacteria</taxon>
        <taxon>Pseudomonadati</taxon>
        <taxon>Pseudomonadota</taxon>
        <taxon>Betaproteobacteria</taxon>
        <taxon>Burkholderiales</taxon>
        <taxon>Sutterellaceae</taxon>
        <taxon>Turicimonas</taxon>
    </lineage>
</organism>
<accession>A0A227KRZ3</accession>
<dbReference type="Gene3D" id="3.30.70.100">
    <property type="match status" value="1"/>
</dbReference>
<dbReference type="Proteomes" id="UP000214610">
    <property type="component" value="Unassembled WGS sequence"/>
</dbReference>